<evidence type="ECO:0000313" key="2">
    <source>
        <dbReference type="EMBL" id="KAA3486094.1"/>
    </source>
</evidence>
<dbReference type="Proteomes" id="UP000325315">
    <property type="component" value="Unassembled WGS sequence"/>
</dbReference>
<dbReference type="OrthoDB" id="1001388at2759"/>
<gene>
    <name evidence="2" type="ORF">EPI10_030051</name>
</gene>
<sequence length="400" mass="46157">MEDELAGLTLNEEEEAILQVQIEPTIERGDEVFRYERLSFFYFYCGRLGHNDSFCEAKMTLGVEVAKMGWDLSLRAQSRRVAAMNSVWLREERNGKSKGDGECTFMNGSNLRTGENKTAGYGQSFDPVLGFSLEGRKSLGNHTGKNSMPDKALTNMEHNLEDDILIGEEGKKRARGEMEGAIRVGIGDYWRSITLYRRLPRGKLIGCNETVKLECSWIGESTDNSETSVQNPQMVFFMETKICRSQMERIHYSCGYVNETKVDPEGTRGGLCLAWKPEVCVMLRQYSKRHIDVVVDDSDVRGTWRFTGFYGSPYAALRNLYTRERFPWFVYGDFNEIMYGFEKNRGLPRDERRIKSFRNVLTDCSLVDVGFSWRWFTWERGNLLEKNIRERLDKGVANEE</sequence>
<keyword evidence="2" id="KW-0548">Nucleotidyltransferase</keyword>
<dbReference type="SUPFAM" id="SSF56219">
    <property type="entry name" value="DNase I-like"/>
    <property type="match status" value="1"/>
</dbReference>
<keyword evidence="2" id="KW-0808">Transferase</keyword>
<dbReference type="AlphaFoldDB" id="A0A5B6WYD2"/>
<feature type="domain" description="Zinc knuckle CX2CX4HX4C" evidence="1">
    <location>
        <begin position="33"/>
        <end position="56"/>
    </location>
</feature>
<keyword evidence="3" id="KW-1185">Reference proteome</keyword>
<dbReference type="Pfam" id="PF14392">
    <property type="entry name" value="zf-CCHC_4"/>
    <property type="match status" value="1"/>
</dbReference>
<proteinExistence type="predicted"/>
<keyword evidence="2" id="KW-0695">RNA-directed DNA polymerase</keyword>
<dbReference type="GO" id="GO:0003964">
    <property type="term" value="F:RNA-directed DNA polymerase activity"/>
    <property type="evidence" value="ECO:0007669"/>
    <property type="project" value="UniProtKB-KW"/>
</dbReference>
<accession>A0A5B6WYD2</accession>
<dbReference type="Gene3D" id="3.60.10.10">
    <property type="entry name" value="Endonuclease/exonuclease/phosphatase"/>
    <property type="match status" value="1"/>
</dbReference>
<evidence type="ECO:0000259" key="1">
    <source>
        <dbReference type="Pfam" id="PF14392"/>
    </source>
</evidence>
<dbReference type="InterPro" id="IPR036691">
    <property type="entry name" value="Endo/exonu/phosph_ase_sf"/>
</dbReference>
<evidence type="ECO:0000313" key="3">
    <source>
        <dbReference type="Proteomes" id="UP000325315"/>
    </source>
</evidence>
<organism evidence="2 3">
    <name type="scientific">Gossypium australe</name>
    <dbReference type="NCBI Taxonomy" id="47621"/>
    <lineage>
        <taxon>Eukaryota</taxon>
        <taxon>Viridiplantae</taxon>
        <taxon>Streptophyta</taxon>
        <taxon>Embryophyta</taxon>
        <taxon>Tracheophyta</taxon>
        <taxon>Spermatophyta</taxon>
        <taxon>Magnoliopsida</taxon>
        <taxon>eudicotyledons</taxon>
        <taxon>Gunneridae</taxon>
        <taxon>Pentapetalae</taxon>
        <taxon>rosids</taxon>
        <taxon>malvids</taxon>
        <taxon>Malvales</taxon>
        <taxon>Malvaceae</taxon>
        <taxon>Malvoideae</taxon>
        <taxon>Gossypium</taxon>
    </lineage>
</organism>
<comment type="caution">
    <text evidence="2">The sequence shown here is derived from an EMBL/GenBank/DDBJ whole genome shotgun (WGS) entry which is preliminary data.</text>
</comment>
<reference evidence="2" key="1">
    <citation type="submission" date="2019-08" db="EMBL/GenBank/DDBJ databases">
        <authorList>
            <person name="Liu F."/>
        </authorList>
    </citation>
    <scope>NUCLEOTIDE SEQUENCE [LARGE SCALE GENOMIC DNA]</scope>
    <source>
        <strain evidence="2">PA1801</strain>
        <tissue evidence="2">Leaf</tissue>
    </source>
</reference>
<name>A0A5B6WYD2_9ROSI</name>
<dbReference type="EMBL" id="SMMG02000001">
    <property type="protein sequence ID" value="KAA3486094.1"/>
    <property type="molecule type" value="Genomic_DNA"/>
</dbReference>
<protein>
    <submittedName>
        <fullName evidence="2">Reverse transcriptase</fullName>
    </submittedName>
</protein>
<dbReference type="InterPro" id="IPR025836">
    <property type="entry name" value="Zn_knuckle_CX2CX4HX4C"/>
</dbReference>
<dbReference type="PANTHER" id="PTHR35218">
    <property type="entry name" value="RNASE H DOMAIN-CONTAINING PROTEIN"/>
    <property type="match status" value="1"/>
</dbReference>
<dbReference type="PANTHER" id="PTHR35218:SF9">
    <property type="entry name" value="ENDONUCLEASE_EXONUCLEASE_PHOSPHATASE DOMAIN-CONTAINING PROTEIN"/>
    <property type="match status" value="1"/>
</dbReference>